<evidence type="ECO:0000313" key="3">
    <source>
        <dbReference type="Proteomes" id="UP000233458"/>
    </source>
</evidence>
<geneLocation type="plasmid" evidence="3">
    <name>pcsc3h3</name>
</geneLocation>
<protein>
    <submittedName>
        <fullName evidence="2">Uncharacterized protein</fullName>
    </submittedName>
</protein>
<name>A0ABN5FNK9_9PROT</name>
<proteinExistence type="predicted"/>
<sequence length="278" mass="32439">MSKVVNKERDTVFVDRFWSGAKMVMALVFLGFLGFFLLLNAGLYDDGSGFYSGSKLTAWEKISDPLGKYGYGYLWGSHSTWGRTYHEGCVAEENWGCTKDTTPFQFVLIQLKDDTGEYVRDLILFLFMFWMSCSYPLMRKPCPIVFNRHLAAIYTWYRGRLWILPASEFSYRYQEGANFLSGRWGNGPMQMKLRSSERLHKRKNFKIGTYPYPCEKYGVRLAEALEVYLRTTDQDTSYIPPATSYRWWERSILGRKKLPDDIHDQAAARMRKYGEKAS</sequence>
<feature type="transmembrane region" description="Helical" evidence="1">
    <location>
        <begin position="21"/>
        <end position="44"/>
    </location>
</feature>
<keyword evidence="1" id="KW-1133">Transmembrane helix</keyword>
<keyword evidence="2" id="KW-0614">Plasmid</keyword>
<dbReference type="EMBL" id="CP024200">
    <property type="protein sequence ID" value="AUG55454.1"/>
    <property type="molecule type" value="Genomic_DNA"/>
</dbReference>
<keyword evidence="1" id="KW-0812">Transmembrane</keyword>
<evidence type="ECO:0000313" key="2">
    <source>
        <dbReference type="EMBL" id="AUG55454.1"/>
    </source>
</evidence>
<keyword evidence="3" id="KW-1185">Reference proteome</keyword>
<keyword evidence="1" id="KW-0472">Membrane</keyword>
<accession>A0ABN5FNK9</accession>
<dbReference type="Proteomes" id="UP000233458">
    <property type="component" value="Plasmid pCSC3H3"/>
</dbReference>
<organism evidence="2 3">
    <name type="scientific">Thalassospira marina</name>
    <dbReference type="NCBI Taxonomy" id="2048283"/>
    <lineage>
        <taxon>Bacteria</taxon>
        <taxon>Pseudomonadati</taxon>
        <taxon>Pseudomonadota</taxon>
        <taxon>Alphaproteobacteria</taxon>
        <taxon>Rhodospirillales</taxon>
        <taxon>Thalassospiraceae</taxon>
        <taxon>Thalassospira</taxon>
    </lineage>
</organism>
<gene>
    <name evidence="2" type="ORF">CSC3H3_21570</name>
</gene>
<evidence type="ECO:0000256" key="1">
    <source>
        <dbReference type="SAM" id="Phobius"/>
    </source>
</evidence>
<dbReference type="RefSeq" id="WP_101286496.1">
    <property type="nucleotide sequence ID" value="NZ_CP024200.1"/>
</dbReference>
<reference evidence="2 3" key="1">
    <citation type="submission" date="2017-10" db="EMBL/GenBank/DDBJ databases">
        <title>Biodiversity and function of Thalassospira species in the particle-attached aromatic-hydrocarbon-degrading consortia from the surface seawater of the China South Sea.</title>
        <authorList>
            <person name="Dong C."/>
            <person name="Liu R."/>
            <person name="Shao Z."/>
        </authorList>
    </citation>
    <scope>NUCLEOTIDE SEQUENCE [LARGE SCALE GENOMIC DNA]</scope>
    <source>
        <strain evidence="2 3">CSC3H3</strain>
        <plasmid evidence="3">pcsc3h3</plasmid>
    </source>
</reference>